<keyword evidence="3" id="KW-1185">Reference proteome</keyword>
<feature type="compositionally biased region" description="Acidic residues" evidence="1">
    <location>
        <begin position="67"/>
        <end position="83"/>
    </location>
</feature>
<reference evidence="2 3" key="1">
    <citation type="journal article" date="2023" name="Proc. Natl. Acad. Sci. U.S.A.">
        <title>A global phylogenomic analysis of the shiitake genus Lentinula.</title>
        <authorList>
            <person name="Sierra-Patev S."/>
            <person name="Min B."/>
            <person name="Naranjo-Ortiz M."/>
            <person name="Looney B."/>
            <person name="Konkel Z."/>
            <person name="Slot J.C."/>
            <person name="Sakamoto Y."/>
            <person name="Steenwyk J.L."/>
            <person name="Rokas A."/>
            <person name="Carro J."/>
            <person name="Camarero S."/>
            <person name="Ferreira P."/>
            <person name="Molpeceres G."/>
            <person name="Ruiz-Duenas F.J."/>
            <person name="Serrano A."/>
            <person name="Henrissat B."/>
            <person name="Drula E."/>
            <person name="Hughes K.W."/>
            <person name="Mata J.L."/>
            <person name="Ishikawa N.K."/>
            <person name="Vargas-Isla R."/>
            <person name="Ushijima S."/>
            <person name="Smith C.A."/>
            <person name="Donoghue J."/>
            <person name="Ahrendt S."/>
            <person name="Andreopoulos W."/>
            <person name="He G."/>
            <person name="LaButti K."/>
            <person name="Lipzen A."/>
            <person name="Ng V."/>
            <person name="Riley R."/>
            <person name="Sandor L."/>
            <person name="Barry K."/>
            <person name="Martinez A.T."/>
            <person name="Xiao Y."/>
            <person name="Gibbons J.G."/>
            <person name="Terashima K."/>
            <person name="Grigoriev I.V."/>
            <person name="Hibbett D."/>
        </authorList>
    </citation>
    <scope>NUCLEOTIDE SEQUENCE [LARGE SCALE GENOMIC DNA]</scope>
    <source>
        <strain evidence="2 3">TFB7810</strain>
    </source>
</reference>
<feature type="compositionally biased region" description="Polar residues" evidence="1">
    <location>
        <begin position="42"/>
        <end position="53"/>
    </location>
</feature>
<comment type="caution">
    <text evidence="2">The sequence shown here is derived from an EMBL/GenBank/DDBJ whole genome shotgun (WGS) entry which is preliminary data.</text>
</comment>
<dbReference type="Proteomes" id="UP001142393">
    <property type="component" value="Unassembled WGS sequence"/>
</dbReference>
<gene>
    <name evidence="2" type="ORF">DFH05DRAFT_1460860</name>
</gene>
<evidence type="ECO:0000313" key="3">
    <source>
        <dbReference type="Proteomes" id="UP001142393"/>
    </source>
</evidence>
<evidence type="ECO:0000313" key="2">
    <source>
        <dbReference type="EMBL" id="KAJ3743648.1"/>
    </source>
</evidence>
<accession>A0A9W8NZ14</accession>
<name>A0A9W8NZ14_9AGAR</name>
<dbReference type="EMBL" id="JANVFU010000008">
    <property type="protein sequence ID" value="KAJ3743648.1"/>
    <property type="molecule type" value="Genomic_DNA"/>
</dbReference>
<proteinExistence type="predicted"/>
<protein>
    <submittedName>
        <fullName evidence="2">Uncharacterized protein</fullName>
    </submittedName>
</protein>
<evidence type="ECO:0000256" key="1">
    <source>
        <dbReference type="SAM" id="MobiDB-lite"/>
    </source>
</evidence>
<dbReference type="AlphaFoldDB" id="A0A9W8NZ14"/>
<sequence>MAEVVSFVDRDIFNLFRGGGIGHQHIRCHLKAFAEDAGLNDQTLPHYNANWETDNLDDGSELGALGSEDEEDVGDDLETDSDVEPQGPGPEDEEALDDDDLGF</sequence>
<feature type="region of interest" description="Disordered" evidence="1">
    <location>
        <begin position="42"/>
        <end position="103"/>
    </location>
</feature>
<organism evidence="2 3">
    <name type="scientific">Lentinula detonsa</name>
    <dbReference type="NCBI Taxonomy" id="2804962"/>
    <lineage>
        <taxon>Eukaryota</taxon>
        <taxon>Fungi</taxon>
        <taxon>Dikarya</taxon>
        <taxon>Basidiomycota</taxon>
        <taxon>Agaricomycotina</taxon>
        <taxon>Agaricomycetes</taxon>
        <taxon>Agaricomycetidae</taxon>
        <taxon>Agaricales</taxon>
        <taxon>Marasmiineae</taxon>
        <taxon>Omphalotaceae</taxon>
        <taxon>Lentinula</taxon>
    </lineage>
</organism>
<feature type="compositionally biased region" description="Acidic residues" evidence="1">
    <location>
        <begin position="90"/>
        <end position="103"/>
    </location>
</feature>